<dbReference type="AlphaFoldDB" id="A0A9Q3D129"/>
<gene>
    <name evidence="16" type="ORF">O181_034626</name>
</gene>
<keyword evidence="10" id="KW-0695">RNA-directed DNA polymerase</keyword>
<evidence type="ECO:0000259" key="15">
    <source>
        <dbReference type="PROSITE" id="PS50994"/>
    </source>
</evidence>
<dbReference type="Gene3D" id="3.30.420.10">
    <property type="entry name" value="Ribonuclease H-like superfamily/Ribonuclease H"/>
    <property type="match status" value="1"/>
</dbReference>
<evidence type="ECO:0000256" key="5">
    <source>
        <dbReference type="ARBA" id="ARBA00022759"/>
    </source>
</evidence>
<evidence type="ECO:0000256" key="3">
    <source>
        <dbReference type="ARBA" id="ARBA00022722"/>
    </source>
</evidence>
<dbReference type="InterPro" id="IPR012337">
    <property type="entry name" value="RNaseH-like_sf"/>
</dbReference>
<evidence type="ECO:0000256" key="12">
    <source>
        <dbReference type="ARBA" id="ARBA00023172"/>
    </source>
</evidence>
<keyword evidence="9" id="KW-0229">DNA integration</keyword>
<dbReference type="InterPro" id="IPR039537">
    <property type="entry name" value="Retrotran_Ty1/copia-like"/>
</dbReference>
<evidence type="ECO:0000256" key="11">
    <source>
        <dbReference type="ARBA" id="ARBA00022932"/>
    </source>
</evidence>
<keyword evidence="1" id="KW-0815">Transposition</keyword>
<dbReference type="OrthoDB" id="113784at2759"/>
<evidence type="ECO:0000256" key="7">
    <source>
        <dbReference type="ARBA" id="ARBA00022842"/>
    </source>
</evidence>
<reference evidence="16" key="1">
    <citation type="submission" date="2021-03" db="EMBL/GenBank/DDBJ databases">
        <title>Draft genome sequence of rust myrtle Austropuccinia psidii MF-1, a brazilian biotype.</title>
        <authorList>
            <person name="Quecine M.C."/>
            <person name="Pachon D.M.R."/>
            <person name="Bonatelli M.L."/>
            <person name="Correr F.H."/>
            <person name="Franceschini L.M."/>
            <person name="Leite T.F."/>
            <person name="Margarido G.R.A."/>
            <person name="Almeida C.A."/>
            <person name="Ferrarezi J.A."/>
            <person name="Labate C.A."/>
        </authorList>
    </citation>
    <scope>NUCLEOTIDE SEQUENCE</scope>
    <source>
        <strain evidence="16">MF-1</strain>
    </source>
</reference>
<proteinExistence type="predicted"/>
<dbReference type="GO" id="GO:0006310">
    <property type="term" value="P:DNA recombination"/>
    <property type="evidence" value="ECO:0007669"/>
    <property type="project" value="UniProtKB-KW"/>
</dbReference>
<name>A0A9Q3D129_9BASI</name>
<dbReference type="PANTHER" id="PTHR42648:SF11">
    <property type="entry name" value="TRANSPOSON TY4-P GAG-POL POLYPROTEIN"/>
    <property type="match status" value="1"/>
</dbReference>
<keyword evidence="4" id="KW-0479">Metal-binding</keyword>
<evidence type="ECO:0000256" key="13">
    <source>
        <dbReference type="ARBA" id="ARBA00048173"/>
    </source>
</evidence>
<dbReference type="InterPro" id="IPR001584">
    <property type="entry name" value="Integrase_cat-core"/>
</dbReference>
<evidence type="ECO:0000256" key="14">
    <source>
        <dbReference type="ARBA" id="ARBA00049244"/>
    </source>
</evidence>
<dbReference type="GO" id="GO:0004519">
    <property type="term" value="F:endonuclease activity"/>
    <property type="evidence" value="ECO:0007669"/>
    <property type="project" value="UniProtKB-KW"/>
</dbReference>
<dbReference type="Proteomes" id="UP000765509">
    <property type="component" value="Unassembled WGS sequence"/>
</dbReference>
<dbReference type="SUPFAM" id="SSF53098">
    <property type="entry name" value="Ribonuclease H-like"/>
    <property type="match status" value="1"/>
</dbReference>
<keyword evidence="7" id="KW-0460">Magnesium</keyword>
<dbReference type="GO" id="GO:0003887">
    <property type="term" value="F:DNA-directed DNA polymerase activity"/>
    <property type="evidence" value="ECO:0007669"/>
    <property type="project" value="UniProtKB-KW"/>
</dbReference>
<dbReference type="InterPro" id="IPR036397">
    <property type="entry name" value="RNaseH_sf"/>
</dbReference>
<dbReference type="GO" id="GO:0005634">
    <property type="term" value="C:nucleus"/>
    <property type="evidence" value="ECO:0007669"/>
    <property type="project" value="UniProtKB-ARBA"/>
</dbReference>
<protein>
    <recommendedName>
        <fullName evidence="15">Integrase catalytic domain-containing protein</fullName>
    </recommendedName>
</protein>
<keyword evidence="17" id="KW-1185">Reference proteome</keyword>
<evidence type="ECO:0000256" key="6">
    <source>
        <dbReference type="ARBA" id="ARBA00022801"/>
    </source>
</evidence>
<evidence type="ECO:0000313" key="17">
    <source>
        <dbReference type="Proteomes" id="UP000765509"/>
    </source>
</evidence>
<keyword evidence="3" id="KW-0540">Nuclease</keyword>
<comment type="catalytic activity">
    <reaction evidence="14">
        <text>DNA(n) + a 2'-deoxyribonucleoside 5'-triphosphate = DNA(n+1) + diphosphate</text>
        <dbReference type="Rhea" id="RHEA:22508"/>
        <dbReference type="Rhea" id="RHEA-COMP:17339"/>
        <dbReference type="Rhea" id="RHEA-COMP:17340"/>
        <dbReference type="ChEBI" id="CHEBI:33019"/>
        <dbReference type="ChEBI" id="CHEBI:61560"/>
        <dbReference type="ChEBI" id="CHEBI:173112"/>
        <dbReference type="EC" id="2.7.7.7"/>
    </reaction>
</comment>
<keyword evidence="11" id="KW-0808">Transferase</keyword>
<keyword evidence="2" id="KW-0548">Nucleotidyltransferase</keyword>
<keyword evidence="5" id="KW-0255">Endonuclease</keyword>
<evidence type="ECO:0000313" key="16">
    <source>
        <dbReference type="EMBL" id="MBW0494911.1"/>
    </source>
</evidence>
<dbReference type="EMBL" id="AVOT02012818">
    <property type="protein sequence ID" value="MBW0494911.1"/>
    <property type="molecule type" value="Genomic_DNA"/>
</dbReference>
<dbReference type="GO" id="GO:0003964">
    <property type="term" value="F:RNA-directed DNA polymerase activity"/>
    <property type="evidence" value="ECO:0007669"/>
    <property type="project" value="UniProtKB-KW"/>
</dbReference>
<sequence>MDLCGRISPASRGVNHYIFQRIDGHSHMRFMYLLSAKLECFEYFIKFQKLVQNLKVRTIKTVVSDNGGKFVNSKLKNLFDIKGICHLPKALYTPQRNPIAERGNQSLLEQIQVMMQHNSVPSEWWGEASAMAAFLLNRTPVVTLNFVAVLTILNSPKARRKSKINPKGTLSKDNNPLPKGWVYDNIQSKAPSDVDSSISGGQLCKPPNLLAGTVINRTPHTFKEAMASSKSDAWMVAIQNKFSSLGRHGVLEEVKPWEGL</sequence>
<evidence type="ECO:0000256" key="4">
    <source>
        <dbReference type="ARBA" id="ARBA00022723"/>
    </source>
</evidence>
<dbReference type="PANTHER" id="PTHR42648">
    <property type="entry name" value="TRANSPOSASE, PUTATIVE-RELATED"/>
    <property type="match status" value="1"/>
</dbReference>
<dbReference type="GO" id="GO:0046872">
    <property type="term" value="F:metal ion binding"/>
    <property type="evidence" value="ECO:0007669"/>
    <property type="project" value="UniProtKB-KW"/>
</dbReference>
<feature type="domain" description="Integrase catalytic" evidence="15">
    <location>
        <begin position="1"/>
        <end position="164"/>
    </location>
</feature>
<evidence type="ECO:0000256" key="8">
    <source>
        <dbReference type="ARBA" id="ARBA00022884"/>
    </source>
</evidence>
<comment type="catalytic activity">
    <reaction evidence="13">
        <text>DNA(n) + a 2'-deoxyribonucleoside 5'-triphosphate = DNA(n+1) + diphosphate</text>
        <dbReference type="Rhea" id="RHEA:22508"/>
        <dbReference type="Rhea" id="RHEA-COMP:17339"/>
        <dbReference type="Rhea" id="RHEA-COMP:17340"/>
        <dbReference type="ChEBI" id="CHEBI:33019"/>
        <dbReference type="ChEBI" id="CHEBI:61560"/>
        <dbReference type="ChEBI" id="CHEBI:173112"/>
        <dbReference type="EC" id="2.7.7.49"/>
    </reaction>
</comment>
<evidence type="ECO:0000256" key="9">
    <source>
        <dbReference type="ARBA" id="ARBA00022908"/>
    </source>
</evidence>
<dbReference type="GO" id="GO:0032196">
    <property type="term" value="P:transposition"/>
    <property type="evidence" value="ECO:0007669"/>
    <property type="project" value="UniProtKB-KW"/>
</dbReference>
<accession>A0A9Q3D129</accession>
<dbReference type="PROSITE" id="PS50994">
    <property type="entry name" value="INTEGRASE"/>
    <property type="match status" value="1"/>
</dbReference>
<keyword evidence="6" id="KW-0378">Hydrolase</keyword>
<evidence type="ECO:0000256" key="2">
    <source>
        <dbReference type="ARBA" id="ARBA00022695"/>
    </source>
</evidence>
<dbReference type="GO" id="GO:0015074">
    <property type="term" value="P:DNA integration"/>
    <property type="evidence" value="ECO:0007669"/>
    <property type="project" value="UniProtKB-KW"/>
</dbReference>
<keyword evidence="11" id="KW-0239">DNA-directed DNA polymerase</keyword>
<organism evidence="16 17">
    <name type="scientific">Austropuccinia psidii MF-1</name>
    <dbReference type="NCBI Taxonomy" id="1389203"/>
    <lineage>
        <taxon>Eukaryota</taxon>
        <taxon>Fungi</taxon>
        <taxon>Dikarya</taxon>
        <taxon>Basidiomycota</taxon>
        <taxon>Pucciniomycotina</taxon>
        <taxon>Pucciniomycetes</taxon>
        <taxon>Pucciniales</taxon>
        <taxon>Sphaerophragmiaceae</taxon>
        <taxon>Austropuccinia</taxon>
    </lineage>
</organism>
<evidence type="ECO:0000256" key="1">
    <source>
        <dbReference type="ARBA" id="ARBA00022578"/>
    </source>
</evidence>
<dbReference type="GO" id="GO:0016787">
    <property type="term" value="F:hydrolase activity"/>
    <property type="evidence" value="ECO:0007669"/>
    <property type="project" value="UniProtKB-KW"/>
</dbReference>
<comment type="caution">
    <text evidence="16">The sequence shown here is derived from an EMBL/GenBank/DDBJ whole genome shotgun (WGS) entry which is preliminary data.</text>
</comment>
<keyword evidence="8" id="KW-0694">RNA-binding</keyword>
<evidence type="ECO:0000256" key="10">
    <source>
        <dbReference type="ARBA" id="ARBA00022918"/>
    </source>
</evidence>
<keyword evidence="12" id="KW-0233">DNA recombination</keyword>
<dbReference type="GO" id="GO:0003723">
    <property type="term" value="F:RNA binding"/>
    <property type="evidence" value="ECO:0007669"/>
    <property type="project" value="UniProtKB-KW"/>
</dbReference>